<dbReference type="Gene3D" id="1.20.5.460">
    <property type="entry name" value="Single helix bin"/>
    <property type="match status" value="1"/>
</dbReference>
<reference evidence="2 3" key="1">
    <citation type="submission" date="2012-09" db="EMBL/GenBank/DDBJ databases">
        <title>Genome Sequence of Bacillus sp. DW5-4.</title>
        <authorList>
            <person name="Lai Q."/>
            <person name="Liu Y."/>
            <person name="Shao Z."/>
        </authorList>
    </citation>
    <scope>NUCLEOTIDE SEQUENCE [LARGE SCALE GENOMIC DNA]</scope>
    <source>
        <strain evidence="2 3">DW5-4</strain>
    </source>
</reference>
<dbReference type="Gene3D" id="3.30.70.2720">
    <property type="match status" value="1"/>
</dbReference>
<dbReference type="Pfam" id="PF14171">
    <property type="entry name" value="SpoIISA_toxin"/>
    <property type="match status" value="1"/>
</dbReference>
<gene>
    <name evidence="2" type="ORF">BA70_03965</name>
</gene>
<keyword evidence="3" id="KW-1185">Reference proteome</keyword>
<name>A0A081LAA1_9BACI</name>
<dbReference type="Proteomes" id="UP000028091">
    <property type="component" value="Unassembled WGS sequence"/>
</dbReference>
<accession>A0A081LAA1</accession>
<keyword evidence="1" id="KW-0472">Membrane</keyword>
<evidence type="ECO:0000313" key="2">
    <source>
        <dbReference type="EMBL" id="KEP26177.1"/>
    </source>
</evidence>
<organism evidence="2 3">
    <name type="scientific">Bacillus zhangzhouensis</name>
    <dbReference type="NCBI Taxonomy" id="1178540"/>
    <lineage>
        <taxon>Bacteria</taxon>
        <taxon>Bacillati</taxon>
        <taxon>Bacillota</taxon>
        <taxon>Bacilli</taxon>
        <taxon>Bacillales</taxon>
        <taxon>Bacillaceae</taxon>
        <taxon>Bacillus</taxon>
    </lineage>
</organism>
<feature type="transmembrane region" description="Helical" evidence="1">
    <location>
        <begin position="6"/>
        <end position="24"/>
    </location>
</feature>
<dbReference type="RefSeq" id="WP_034322320.1">
    <property type="nucleotide sequence ID" value="NZ_JBCMYH010000021.1"/>
</dbReference>
<keyword evidence="1" id="KW-1133">Transmembrane helix</keyword>
<dbReference type="EMBL" id="JOTP01000012">
    <property type="protein sequence ID" value="KEP26177.1"/>
    <property type="molecule type" value="Genomic_DNA"/>
</dbReference>
<dbReference type="InterPro" id="IPR025940">
    <property type="entry name" value="SpoIISA_toxin"/>
</dbReference>
<proteinExistence type="predicted"/>
<feature type="transmembrane region" description="Helical" evidence="1">
    <location>
        <begin position="36"/>
        <end position="53"/>
    </location>
</feature>
<dbReference type="OrthoDB" id="2447993at2"/>
<keyword evidence="1" id="KW-0812">Transmembrane</keyword>
<dbReference type="AlphaFoldDB" id="A0A081LAA1"/>
<comment type="caution">
    <text evidence="2">The sequence shown here is derived from an EMBL/GenBank/DDBJ whole genome shotgun (WGS) entry which is preliminary data.</text>
</comment>
<feature type="transmembrane region" description="Helical" evidence="1">
    <location>
        <begin position="65"/>
        <end position="87"/>
    </location>
</feature>
<dbReference type="GO" id="GO:0016020">
    <property type="term" value="C:membrane"/>
    <property type="evidence" value="ECO:0007669"/>
    <property type="project" value="InterPro"/>
</dbReference>
<sequence length="256" mass="30179">MLLFFQLTVWLLLGALAVYVFAVWRFEQKVKEKMFAIRKTWYWIYVAGAVVYWTNDPSSIFTDWMHYFIIAVFFALTDAFIFLSSYIKRLGNHELETDTHQLLEQNNDLLHSYLNKLKTYQYLLKNEPIHVYYGSIEAYIEGIERLIYSFADKMNIQAVLCPYDTQEQKDDLLRTLDQRALIQAKLDRQEVYYDDFGKLVLIPFSVADAHFVIKLTSDEIVTEFDYLLMTSLTTIYDLILPDEEEGDEDGPRTSRG</sequence>
<evidence type="ECO:0000313" key="3">
    <source>
        <dbReference type="Proteomes" id="UP000028091"/>
    </source>
</evidence>
<evidence type="ECO:0000256" key="1">
    <source>
        <dbReference type="SAM" id="Phobius"/>
    </source>
</evidence>
<protein>
    <submittedName>
        <fullName evidence="2">Stage II sporulation protein SA</fullName>
    </submittedName>
</protein>
<dbReference type="eggNOG" id="ENOG5033VU0">
    <property type="taxonomic scope" value="Bacteria"/>
</dbReference>